<dbReference type="CDD" id="cd16495">
    <property type="entry name" value="RING_CH-C4HC3_MARCH"/>
    <property type="match status" value="1"/>
</dbReference>
<dbReference type="OrthoDB" id="264354at2759"/>
<feature type="compositionally biased region" description="Polar residues" evidence="4">
    <location>
        <begin position="358"/>
        <end position="372"/>
    </location>
</feature>
<dbReference type="Proteomes" id="UP000019462">
    <property type="component" value="Unassembled WGS sequence"/>
</dbReference>
<keyword evidence="3" id="KW-0862">Zinc</keyword>
<keyword evidence="5" id="KW-0812">Transmembrane</keyword>
<dbReference type="Pfam" id="PF12906">
    <property type="entry name" value="RINGv"/>
    <property type="match status" value="1"/>
</dbReference>
<dbReference type="HOGENOM" id="CLU_320068_0_0_1"/>
<evidence type="ECO:0000259" key="6">
    <source>
        <dbReference type="PROSITE" id="PS51292"/>
    </source>
</evidence>
<feature type="region of interest" description="Disordered" evidence="4">
    <location>
        <begin position="324"/>
        <end position="372"/>
    </location>
</feature>
<feature type="region of interest" description="Disordered" evidence="4">
    <location>
        <begin position="786"/>
        <end position="825"/>
    </location>
</feature>
<dbReference type="GO" id="GO:0008270">
    <property type="term" value="F:zinc ion binding"/>
    <property type="evidence" value="ECO:0007669"/>
    <property type="project" value="UniProtKB-KW"/>
</dbReference>
<feature type="transmembrane region" description="Helical" evidence="5">
    <location>
        <begin position="695"/>
        <end position="716"/>
    </location>
</feature>
<dbReference type="PANTHER" id="PTHR46347:SF1">
    <property type="entry name" value="RING_FYVE_PHD ZINC FINGER SUPERFAMILY PROTEIN"/>
    <property type="match status" value="1"/>
</dbReference>
<feature type="transmembrane region" description="Helical" evidence="5">
    <location>
        <begin position="871"/>
        <end position="887"/>
    </location>
</feature>
<dbReference type="AlphaFoldDB" id="W3VSZ4"/>
<feature type="transmembrane region" description="Helical" evidence="5">
    <location>
        <begin position="844"/>
        <end position="865"/>
    </location>
</feature>
<proteinExistence type="predicted"/>
<dbReference type="InterPro" id="IPR011016">
    <property type="entry name" value="Znf_RING-CH"/>
</dbReference>
<name>W3VSZ4_MOEAP</name>
<evidence type="ECO:0000256" key="5">
    <source>
        <dbReference type="SAM" id="Phobius"/>
    </source>
</evidence>
<keyword evidence="2" id="KW-0863">Zinc-finger</keyword>
<dbReference type="Gene3D" id="3.30.40.10">
    <property type="entry name" value="Zinc/RING finger domain, C3HC4 (zinc finger)"/>
    <property type="match status" value="1"/>
</dbReference>
<evidence type="ECO:0000313" key="8">
    <source>
        <dbReference type="Proteomes" id="UP000019462"/>
    </source>
</evidence>
<dbReference type="InterPro" id="IPR013083">
    <property type="entry name" value="Znf_RING/FYVE/PHD"/>
</dbReference>
<evidence type="ECO:0000256" key="3">
    <source>
        <dbReference type="ARBA" id="ARBA00022833"/>
    </source>
</evidence>
<feature type="transmembrane region" description="Helical" evidence="5">
    <location>
        <begin position="171"/>
        <end position="195"/>
    </location>
</feature>
<keyword evidence="8" id="KW-1185">Reference proteome</keyword>
<sequence>MDEQGIQLADQQREEHEVELILGALPSLWHNTQNVLRDLGYQQAPAPEADDGPQLGQPNDGPAAWRSDDKAAAAATSHSGSDEDGDEKVCRMCFSSEAELADDGSSLGRLIRPCYCDGSMRYVHDTCLDQWRRKAEASEAARVCGQCHARYRFRRRPHANLMAFVQASQMLRILVCVLAIFILSVAFGMVALLSLKTVALLGSTPLGFVRDAALRRVHVNSMPWNITLQPDKARAEVWIPAETWKHSASTSGMPRLDEEFYSKIDLEVFARVRQEQLLNPVYWKRVQRLPSSYRANYTDAMIVRAKLRSGEDVSEELERISRGLPLFPSKPTKHSAGEAGVAQDGAHPSLPVPERESANISSPSSQTPFNLTPSLRERLVGSDFKFKFGIPFLSSHRKESDADTAGHEDKFDVWQRQNMTIKFDYEELSSFILDEPSEHVLVRSLPEWLGFARYVPYCVVLALVDRFYFLASVFRPWWSSIARSALQLALLLLESHRELLWCASKAAVAALIAYVDVEFEPVRFNPDNAVIIGPPRTQRRRAAAMVREVMVVGADTVFGPMWLNWWGGYSLAVYMRPRQFMTTERVEMTQLAAVFAPNLTVLLDAIVSGLASFSTRAERFKTTTDRWTRADWVHHDYSASEGYRRMIATLLGDEQASKATLHDLWLEAGTKRLLPGRTKPLQMALMPKLSVWKTAFLLGCLVTTALALVVATKMAWDSTISHFARQAWRSLVSIWQLALHSGDSMRVAWRQTVSSVLFIARWTLGRARRLASQLVRSVKSAVRSVRSVRSSQESHSGTEASDRQDPSSSSTQRTDADGAAEQAPRAEAVPEPLLNDPFLQAGHMGVFGAILGHVASIYGCIHAFVFTMRFILVYLPFEPFVILYSLLQQLIQVDVANTEVLDREDVDV</sequence>
<reference evidence="7 8" key="1">
    <citation type="journal article" date="2014" name="Genome Announc.">
        <title>Genome sequence of the basidiomycetous fungus Pseudozyma aphidis DSM70725, an efficient producer of biosurfactant mannosylerythritol lipids.</title>
        <authorList>
            <person name="Lorenz S."/>
            <person name="Guenther M."/>
            <person name="Grumaz C."/>
            <person name="Rupp S."/>
            <person name="Zibek S."/>
            <person name="Sohn K."/>
        </authorList>
    </citation>
    <scope>NUCLEOTIDE SEQUENCE [LARGE SCALE GENOMIC DNA]</scope>
    <source>
        <strain evidence="8">ATCC 32657 / CBS 517.83 / DSM 70725 / JCM 10318 / NBRC 10182 / NRRL Y-7954 / St-0401</strain>
    </source>
</reference>
<gene>
    <name evidence="7" type="ORF">PaG_02243</name>
</gene>
<feature type="region of interest" description="Disordered" evidence="4">
    <location>
        <begin position="39"/>
        <end position="87"/>
    </location>
</feature>
<keyword evidence="1" id="KW-0479">Metal-binding</keyword>
<feature type="transmembrane region" description="Helical" evidence="5">
    <location>
        <begin position="588"/>
        <end position="611"/>
    </location>
</feature>
<accession>W3VSZ4</accession>
<keyword evidence="5" id="KW-1133">Transmembrane helix</keyword>
<keyword evidence="5" id="KW-0472">Membrane</keyword>
<feature type="compositionally biased region" description="Low complexity" evidence="4">
    <location>
        <begin position="786"/>
        <end position="795"/>
    </location>
</feature>
<feature type="domain" description="RING-CH-type" evidence="6">
    <location>
        <begin position="82"/>
        <end position="154"/>
    </location>
</feature>
<evidence type="ECO:0000256" key="1">
    <source>
        <dbReference type="ARBA" id="ARBA00022723"/>
    </source>
</evidence>
<dbReference type="PANTHER" id="PTHR46347">
    <property type="entry name" value="RING/FYVE/PHD ZINC FINGER SUPERFAMILY PROTEIN"/>
    <property type="match status" value="1"/>
</dbReference>
<dbReference type="EMBL" id="AWNI01000008">
    <property type="protein sequence ID" value="ETS63917.1"/>
    <property type="molecule type" value="Genomic_DNA"/>
</dbReference>
<organism evidence="7 8">
    <name type="scientific">Moesziomyces aphidis</name>
    <name type="common">Pseudozyma aphidis</name>
    <dbReference type="NCBI Taxonomy" id="84754"/>
    <lineage>
        <taxon>Eukaryota</taxon>
        <taxon>Fungi</taxon>
        <taxon>Dikarya</taxon>
        <taxon>Basidiomycota</taxon>
        <taxon>Ustilaginomycotina</taxon>
        <taxon>Ustilaginomycetes</taxon>
        <taxon>Ustilaginales</taxon>
        <taxon>Ustilaginaceae</taxon>
        <taxon>Moesziomyces</taxon>
    </lineage>
</organism>
<evidence type="ECO:0000256" key="2">
    <source>
        <dbReference type="ARBA" id="ARBA00022771"/>
    </source>
</evidence>
<dbReference type="SMART" id="SM00744">
    <property type="entry name" value="RINGv"/>
    <property type="match status" value="1"/>
</dbReference>
<evidence type="ECO:0000313" key="7">
    <source>
        <dbReference type="EMBL" id="ETS63917.1"/>
    </source>
</evidence>
<dbReference type="PROSITE" id="PS51292">
    <property type="entry name" value="ZF_RING_CH"/>
    <property type="match status" value="1"/>
</dbReference>
<protein>
    <recommendedName>
        <fullName evidence="6">RING-CH-type domain-containing protein</fullName>
    </recommendedName>
</protein>
<comment type="caution">
    <text evidence="7">The sequence shown here is derived from an EMBL/GenBank/DDBJ whole genome shotgun (WGS) entry which is preliminary data.</text>
</comment>
<dbReference type="SUPFAM" id="SSF57850">
    <property type="entry name" value="RING/U-box"/>
    <property type="match status" value="1"/>
</dbReference>
<evidence type="ECO:0000256" key="4">
    <source>
        <dbReference type="SAM" id="MobiDB-lite"/>
    </source>
</evidence>